<dbReference type="EMBL" id="FNGF01000003">
    <property type="protein sequence ID" value="SDL04875.1"/>
    <property type="molecule type" value="Genomic_DNA"/>
</dbReference>
<dbReference type="AlphaFoldDB" id="A0A1G9GWE2"/>
<dbReference type="Proteomes" id="UP000198662">
    <property type="component" value="Unassembled WGS sequence"/>
</dbReference>
<name>A0A1G9GWE2_9ACTN</name>
<gene>
    <name evidence="1" type="ORF">SAMN05216298_2462</name>
</gene>
<evidence type="ECO:0000313" key="2">
    <source>
        <dbReference type="Proteomes" id="UP000198662"/>
    </source>
</evidence>
<dbReference type="STRING" id="380244.SAMN05216298_2462"/>
<proteinExistence type="predicted"/>
<dbReference type="OrthoDB" id="3203793at2"/>
<dbReference type="InterPro" id="IPR046828">
    <property type="entry name" value="RepSA"/>
</dbReference>
<evidence type="ECO:0000313" key="1">
    <source>
        <dbReference type="EMBL" id="SDL04875.1"/>
    </source>
</evidence>
<dbReference type="Pfam" id="PF20199">
    <property type="entry name" value="RepSA"/>
    <property type="match status" value="1"/>
</dbReference>
<keyword evidence="2" id="KW-1185">Reference proteome</keyword>
<dbReference type="RefSeq" id="WP_091048697.1">
    <property type="nucleotide sequence ID" value="NZ_FNGF01000003.1"/>
</dbReference>
<accession>A0A1G9GWE2</accession>
<sequence>MTTASPPRGFAADVIDRANTTGWQPWLTHVAGAGGCSAPVRLRGDLHTVDAATGVVLAERSTDSMPDGLIYKACGTRRAALCPNCAKTYQHDAFHLVRSGLTGGKSVPETVTSHPALFVTLTAPAFGPVHSRSLTTSGHVRPCRARRDATVCAHGVTLACHTRHREDAPDIGQPLCLDCYDHDAQVVWNLASGELWRRTRIHADRALSRAAKARGIAPASVRLRYVKVAEFQRRGAIHFHALVRLDGHTPGSDAIVPPPAELDTEVIASILAAAAASTSFRTDPHDESPDGWLIRWGAQVDIRAVQLGDGDMTEGHAAGYLAKYATKATEDTGHLSGRLTETTVHAYADPDGDHIARLIAACWGLGGEGPEWIGLRRWAHMLGFGGHFMTKARAWSTTFGQLRDARAQWIRRQHGVDSEAADTILLVNHLRYDGTGWHTEADALLATSAAARAREQRQLAREAQHELNTIDRLD</sequence>
<organism evidence="1 2">
    <name type="scientific">Glycomyces sambucus</name>
    <dbReference type="NCBI Taxonomy" id="380244"/>
    <lineage>
        <taxon>Bacteria</taxon>
        <taxon>Bacillati</taxon>
        <taxon>Actinomycetota</taxon>
        <taxon>Actinomycetes</taxon>
        <taxon>Glycomycetales</taxon>
        <taxon>Glycomycetaceae</taxon>
        <taxon>Glycomyces</taxon>
    </lineage>
</organism>
<reference evidence="2" key="1">
    <citation type="submission" date="2016-10" db="EMBL/GenBank/DDBJ databases">
        <authorList>
            <person name="Varghese N."/>
            <person name="Submissions S."/>
        </authorList>
    </citation>
    <scope>NUCLEOTIDE SEQUENCE [LARGE SCALE GENOMIC DNA]</scope>
    <source>
        <strain evidence="2">CGMCC 4.3147</strain>
    </source>
</reference>
<protein>
    <submittedName>
        <fullName evidence="1">Bacteriophage replication gene A protein (GPA)</fullName>
    </submittedName>
</protein>